<dbReference type="Proteomes" id="UP000019443">
    <property type="component" value="Chromosome"/>
</dbReference>
<dbReference type="HOGENOM" id="CLU_2938623_0_0_5"/>
<reference evidence="1" key="1">
    <citation type="submission" date="2013-11" db="EMBL/GenBank/DDBJ databases">
        <title>Draft genome sequence of the broad-host-range Rhizobium sp. LPU83 strain, a member of the low-genetic diversity Oregon-like Rhizobium sp. group.</title>
        <authorList>
            <person name="Wibberg D."/>
            <person name="Puehler A."/>
            <person name="Schlueter A."/>
        </authorList>
    </citation>
    <scope>NUCLEOTIDE SEQUENCE [LARGE SCALE GENOMIC DNA]</scope>
    <source>
        <strain evidence="1">LPU83</strain>
    </source>
</reference>
<accession>W6R7Q4</accession>
<dbReference type="EMBL" id="HG916852">
    <property type="protein sequence ID" value="CDM56929.1"/>
    <property type="molecule type" value="Genomic_DNA"/>
</dbReference>
<sequence>MLDTVHGNDHTYQWCERCPQPHRAGTAQQLALAPALSASVTSTVSALKARRFDLSPATVS</sequence>
<gene>
    <name evidence="1" type="ORF">LPU83_1255</name>
</gene>
<evidence type="ECO:0000313" key="2">
    <source>
        <dbReference type="Proteomes" id="UP000019443"/>
    </source>
</evidence>
<keyword evidence="2" id="KW-1185">Reference proteome</keyword>
<name>W6R7Q4_9HYPH</name>
<evidence type="ECO:0000313" key="1">
    <source>
        <dbReference type="EMBL" id="CDM56929.1"/>
    </source>
</evidence>
<protein>
    <submittedName>
        <fullName evidence="1">Uncharacterized protein</fullName>
    </submittedName>
</protein>
<proteinExistence type="predicted"/>
<dbReference type="KEGG" id="rhl:LPU83_1255"/>
<dbReference type="AlphaFoldDB" id="W6R7Q4"/>
<organism evidence="1 2">
    <name type="scientific">Rhizobium favelukesii</name>
    <dbReference type="NCBI Taxonomy" id="348824"/>
    <lineage>
        <taxon>Bacteria</taxon>
        <taxon>Pseudomonadati</taxon>
        <taxon>Pseudomonadota</taxon>
        <taxon>Alphaproteobacteria</taxon>
        <taxon>Hyphomicrobiales</taxon>
        <taxon>Rhizobiaceae</taxon>
        <taxon>Rhizobium/Agrobacterium group</taxon>
        <taxon>Rhizobium</taxon>
    </lineage>
</organism>
<dbReference type="PATRIC" id="fig|348824.6.peg.1352"/>